<comment type="caution">
    <text evidence="2">The sequence shown here is derived from an EMBL/GenBank/DDBJ whole genome shotgun (WGS) entry which is preliminary data.</text>
</comment>
<reference evidence="2 3" key="1">
    <citation type="journal article" date="2018" name="IMA Fungus">
        <title>IMA Genome-F 10: Nine draft genome sequences of Claviceps purpurea s.lat., including C. arundinis, C. humidiphila, and C. cf. spartinae, pseudomolecules for the pitch canker pathogen Fusarium circinatum, draft genome of Davidsoniella eucalypti, Grosmannia galeiformis, Quambalaria eucalypti, and Teratosphaeria destructans.</title>
        <authorList>
            <person name="Wingfield B.D."/>
            <person name="Liu M."/>
            <person name="Nguyen H.D."/>
            <person name="Lane F.A."/>
            <person name="Morgan S.W."/>
            <person name="De Vos L."/>
            <person name="Wilken P.M."/>
            <person name="Duong T.A."/>
            <person name="Aylward J."/>
            <person name="Coetzee M.P."/>
            <person name="Dadej K."/>
            <person name="De Beer Z.W."/>
            <person name="Findlay W."/>
            <person name="Havenga M."/>
            <person name="Kolarik M."/>
            <person name="Menzies J.G."/>
            <person name="Naidoo K."/>
            <person name="Pochopski O."/>
            <person name="Shoukouhi P."/>
            <person name="Santana Q.C."/>
            <person name="Seifert K.A."/>
            <person name="Soal N."/>
            <person name="Steenkamp E.T."/>
            <person name="Tatham C.T."/>
            <person name="van der Nest M.A."/>
            <person name="Wingfield M.J."/>
        </authorList>
    </citation>
    <scope>NUCLEOTIDE SEQUENCE [LARGE SCALE GENOMIC DNA]</scope>
    <source>
        <strain evidence="2">CMW44962</strain>
    </source>
</reference>
<proteinExistence type="predicted"/>
<feature type="region of interest" description="Disordered" evidence="1">
    <location>
        <begin position="55"/>
        <end position="166"/>
    </location>
</feature>
<name>A0A9W7SMN2_9PEZI</name>
<evidence type="ECO:0000256" key="1">
    <source>
        <dbReference type="SAM" id="MobiDB-lite"/>
    </source>
</evidence>
<feature type="compositionally biased region" description="Low complexity" evidence="1">
    <location>
        <begin position="116"/>
        <end position="126"/>
    </location>
</feature>
<accession>A0A9W7SMN2</accession>
<dbReference type="EMBL" id="RIBY02002123">
    <property type="protein sequence ID" value="KAH9825391.1"/>
    <property type="molecule type" value="Genomic_DNA"/>
</dbReference>
<reference evidence="2 3" key="2">
    <citation type="journal article" date="2021" name="Curr. Genet.">
        <title>Genetic response to nitrogen starvation in the aggressive Eucalyptus foliar pathogen Teratosphaeria destructans.</title>
        <authorList>
            <person name="Havenga M."/>
            <person name="Wingfield B.D."/>
            <person name="Wingfield M.J."/>
            <person name="Dreyer L.L."/>
            <person name="Roets F."/>
            <person name="Aylward J."/>
        </authorList>
    </citation>
    <scope>NUCLEOTIDE SEQUENCE [LARGE SCALE GENOMIC DNA]</scope>
    <source>
        <strain evidence="2">CMW44962</strain>
    </source>
</reference>
<organism evidence="2 3">
    <name type="scientific">Teratosphaeria destructans</name>
    <dbReference type="NCBI Taxonomy" id="418781"/>
    <lineage>
        <taxon>Eukaryota</taxon>
        <taxon>Fungi</taxon>
        <taxon>Dikarya</taxon>
        <taxon>Ascomycota</taxon>
        <taxon>Pezizomycotina</taxon>
        <taxon>Dothideomycetes</taxon>
        <taxon>Dothideomycetidae</taxon>
        <taxon>Mycosphaerellales</taxon>
        <taxon>Teratosphaeriaceae</taxon>
        <taxon>Teratosphaeria</taxon>
    </lineage>
</organism>
<protein>
    <submittedName>
        <fullName evidence="2">Uncharacterized protein</fullName>
    </submittedName>
</protein>
<evidence type="ECO:0000313" key="3">
    <source>
        <dbReference type="Proteomes" id="UP001138500"/>
    </source>
</evidence>
<evidence type="ECO:0000313" key="2">
    <source>
        <dbReference type="EMBL" id="KAH9825391.1"/>
    </source>
</evidence>
<feature type="region of interest" description="Disordered" evidence="1">
    <location>
        <begin position="208"/>
        <end position="229"/>
    </location>
</feature>
<feature type="compositionally biased region" description="Polar residues" evidence="1">
    <location>
        <begin position="137"/>
        <end position="152"/>
    </location>
</feature>
<keyword evidence="3" id="KW-1185">Reference proteome</keyword>
<sequence>MTILERRLERYGRACIREVRPTRLLSTEPSESSRTYLQSIPVPENPPHHIILSGAKGAKGPNEGAPTTNHHLPHQPHQILRLPQPGQPEQPPHTRITACTTVKSIPPKKGRECHTPFPSSSTGSSPSSPPPPPALSTKTANAMTTSPASKTTMSRKKPAPSTNGAKVTTTMARMIITIRQRWRHSQLRLERRMPALRRYHQVCWNHYGHASKNDGKDLPPEGYVPPSEE</sequence>
<gene>
    <name evidence="2" type="ORF">Tdes44962_MAKER04231</name>
</gene>
<dbReference type="Proteomes" id="UP001138500">
    <property type="component" value="Unassembled WGS sequence"/>
</dbReference>
<dbReference type="AlphaFoldDB" id="A0A9W7SMN2"/>